<dbReference type="AlphaFoldDB" id="A0A2P2MMS1"/>
<name>A0A2P2MMS1_RHIMU</name>
<accession>A0A2P2MMS1</accession>
<reference evidence="1" key="1">
    <citation type="submission" date="2018-02" db="EMBL/GenBank/DDBJ databases">
        <title>Rhizophora mucronata_Transcriptome.</title>
        <authorList>
            <person name="Meera S.P."/>
            <person name="Sreeshan A."/>
            <person name="Augustine A."/>
        </authorList>
    </citation>
    <scope>NUCLEOTIDE SEQUENCE</scope>
    <source>
        <tissue evidence="1">Leaf</tissue>
    </source>
</reference>
<sequence>MGFLKCIKPAEISNSGITAFHFIGNAKNGGDLYQRRRHHLTVKYGLSKISGRLCPRDPPLRLRPRRRLLKPSSYSSSRRRRHSLFLVPKHLPKRKVLKEENF</sequence>
<proteinExistence type="predicted"/>
<organism evidence="1">
    <name type="scientific">Rhizophora mucronata</name>
    <name type="common">Asiatic mangrove</name>
    <dbReference type="NCBI Taxonomy" id="61149"/>
    <lineage>
        <taxon>Eukaryota</taxon>
        <taxon>Viridiplantae</taxon>
        <taxon>Streptophyta</taxon>
        <taxon>Embryophyta</taxon>
        <taxon>Tracheophyta</taxon>
        <taxon>Spermatophyta</taxon>
        <taxon>Magnoliopsida</taxon>
        <taxon>eudicotyledons</taxon>
        <taxon>Gunneridae</taxon>
        <taxon>Pentapetalae</taxon>
        <taxon>rosids</taxon>
        <taxon>fabids</taxon>
        <taxon>Malpighiales</taxon>
        <taxon>Rhizophoraceae</taxon>
        <taxon>Rhizophora</taxon>
    </lineage>
</organism>
<protein>
    <submittedName>
        <fullName evidence="1">Callose synthase 3</fullName>
    </submittedName>
</protein>
<evidence type="ECO:0000313" key="1">
    <source>
        <dbReference type="EMBL" id="MBX31492.1"/>
    </source>
</evidence>
<dbReference type="EMBL" id="GGEC01051008">
    <property type="protein sequence ID" value="MBX31492.1"/>
    <property type="molecule type" value="Transcribed_RNA"/>
</dbReference>